<evidence type="ECO:0000313" key="2">
    <source>
        <dbReference type="Proteomes" id="UP000028782"/>
    </source>
</evidence>
<dbReference type="HOGENOM" id="CLU_3042342_0_0_4"/>
<dbReference type="KEGG" id="ctes:O987_12435"/>
<gene>
    <name evidence="1" type="ORF">O987_12435</name>
</gene>
<dbReference type="AlphaFoldDB" id="A0A076PIL2"/>
<sequence length="54" mass="6269">MHMPDPKLQADQQDKRSLIPIEMEYLDQWLERSQKEVSDLLRLAPFGVFDAAPA</sequence>
<protein>
    <submittedName>
        <fullName evidence="1">Uncharacterized protein</fullName>
    </submittedName>
</protein>
<dbReference type="EMBL" id="CP006704">
    <property type="protein sequence ID" value="AIJ46609.1"/>
    <property type="molecule type" value="Genomic_DNA"/>
</dbReference>
<proteinExistence type="predicted"/>
<organism evidence="1 2">
    <name type="scientific">Comamonas testosteroni TK102</name>
    <dbReference type="NCBI Taxonomy" id="1392005"/>
    <lineage>
        <taxon>Bacteria</taxon>
        <taxon>Pseudomonadati</taxon>
        <taxon>Pseudomonadota</taxon>
        <taxon>Betaproteobacteria</taxon>
        <taxon>Burkholderiales</taxon>
        <taxon>Comamonadaceae</taxon>
        <taxon>Comamonas</taxon>
    </lineage>
</organism>
<dbReference type="Proteomes" id="UP000028782">
    <property type="component" value="Chromosome"/>
</dbReference>
<accession>A0A076PIL2</accession>
<name>A0A076PIL2_COMTE</name>
<evidence type="ECO:0000313" key="1">
    <source>
        <dbReference type="EMBL" id="AIJ46609.1"/>
    </source>
</evidence>
<reference evidence="1 2" key="1">
    <citation type="journal article" date="2014" name="Genome Announc.">
        <title>Complete Genome Sequence of Polychlorinated Biphenyl Degrader Comamonas testosteroni TK102 (NBRC 109938).</title>
        <authorList>
            <person name="Fukuda K."/>
            <person name="Hosoyama A."/>
            <person name="Tsuchikane K."/>
            <person name="Ohji S."/>
            <person name="Yamazoe A."/>
            <person name="Fujita N."/>
            <person name="Shintani M."/>
            <person name="Kimbara K."/>
        </authorList>
    </citation>
    <scope>NUCLEOTIDE SEQUENCE [LARGE SCALE GENOMIC DNA]</scope>
    <source>
        <strain evidence="1">TK102</strain>
    </source>
</reference>